<keyword evidence="7" id="KW-0812">Transmembrane</keyword>
<dbReference type="PANTHER" id="PTHR30627:SF6">
    <property type="entry name" value="BETA-LACTAMASE YBXI-RELATED"/>
    <property type="match status" value="1"/>
</dbReference>
<dbReference type="RefSeq" id="WP_093750460.1">
    <property type="nucleotide sequence ID" value="NZ_FNNG01000002.1"/>
</dbReference>
<keyword evidence="10" id="KW-1185">Reference proteome</keyword>
<organism evidence="9 10">
    <name type="scientific">Tepidimicrobium xylanilyticum</name>
    <dbReference type="NCBI Taxonomy" id="1123352"/>
    <lineage>
        <taxon>Bacteria</taxon>
        <taxon>Bacillati</taxon>
        <taxon>Bacillota</taxon>
        <taxon>Tissierellia</taxon>
        <taxon>Tissierellales</taxon>
        <taxon>Tepidimicrobiaceae</taxon>
        <taxon>Tepidimicrobium</taxon>
    </lineage>
</organism>
<dbReference type="OrthoDB" id="2985542at2"/>
<dbReference type="Pfam" id="PF00905">
    <property type="entry name" value="Transpeptidase"/>
    <property type="match status" value="1"/>
</dbReference>
<evidence type="ECO:0000313" key="10">
    <source>
        <dbReference type="Proteomes" id="UP000198828"/>
    </source>
</evidence>
<evidence type="ECO:0000256" key="4">
    <source>
        <dbReference type="ARBA" id="ARBA00022729"/>
    </source>
</evidence>
<dbReference type="Proteomes" id="UP000198828">
    <property type="component" value="Unassembled WGS sequence"/>
</dbReference>
<evidence type="ECO:0000256" key="3">
    <source>
        <dbReference type="ARBA" id="ARBA00012865"/>
    </source>
</evidence>
<evidence type="ECO:0000256" key="7">
    <source>
        <dbReference type="SAM" id="Phobius"/>
    </source>
</evidence>
<dbReference type="GO" id="GO:0008800">
    <property type="term" value="F:beta-lactamase activity"/>
    <property type="evidence" value="ECO:0007669"/>
    <property type="project" value="UniProtKB-EC"/>
</dbReference>
<dbReference type="GO" id="GO:0005886">
    <property type="term" value="C:plasma membrane"/>
    <property type="evidence" value="ECO:0007669"/>
    <property type="project" value="TreeGrafter"/>
</dbReference>
<dbReference type="SUPFAM" id="SSF56519">
    <property type="entry name" value="Penicillin binding protein dimerisation domain"/>
    <property type="match status" value="1"/>
</dbReference>
<evidence type="ECO:0000313" key="9">
    <source>
        <dbReference type="EMBL" id="SDW30980.1"/>
    </source>
</evidence>
<evidence type="ECO:0000259" key="8">
    <source>
        <dbReference type="Pfam" id="PF00905"/>
    </source>
</evidence>
<name>A0A1H2SHA6_9FIRM</name>
<dbReference type="GO" id="GO:0071555">
    <property type="term" value="P:cell wall organization"/>
    <property type="evidence" value="ECO:0007669"/>
    <property type="project" value="TreeGrafter"/>
</dbReference>
<comment type="catalytic activity">
    <reaction evidence="1">
        <text>a beta-lactam + H2O = a substituted beta-amino acid</text>
        <dbReference type="Rhea" id="RHEA:20401"/>
        <dbReference type="ChEBI" id="CHEBI:15377"/>
        <dbReference type="ChEBI" id="CHEBI:35627"/>
        <dbReference type="ChEBI" id="CHEBI:140347"/>
        <dbReference type="EC" id="3.5.2.6"/>
    </reaction>
</comment>
<comment type="similarity">
    <text evidence="2">Belongs to the class-D beta-lactamase family.</text>
</comment>
<dbReference type="InterPro" id="IPR036138">
    <property type="entry name" value="PBP_dimer_sf"/>
</dbReference>
<keyword evidence="7" id="KW-0472">Membrane</keyword>
<dbReference type="EMBL" id="FNNG01000002">
    <property type="protein sequence ID" value="SDW30980.1"/>
    <property type="molecule type" value="Genomic_DNA"/>
</dbReference>
<keyword evidence="4" id="KW-0732">Signal</keyword>
<keyword evidence="5" id="KW-0378">Hydrolase</keyword>
<protein>
    <recommendedName>
        <fullName evidence="3">beta-lactamase</fullName>
        <ecNumber evidence="3">3.5.2.6</ecNumber>
    </recommendedName>
</protein>
<feature type="transmembrane region" description="Helical" evidence="7">
    <location>
        <begin position="12"/>
        <end position="33"/>
    </location>
</feature>
<evidence type="ECO:0000256" key="2">
    <source>
        <dbReference type="ARBA" id="ARBA00007898"/>
    </source>
</evidence>
<dbReference type="Gene3D" id="3.90.1310.10">
    <property type="entry name" value="Penicillin-binding protein 2a (Domain 2)"/>
    <property type="match status" value="1"/>
</dbReference>
<dbReference type="InterPro" id="IPR050515">
    <property type="entry name" value="Beta-lactam/transpept"/>
</dbReference>
<evidence type="ECO:0000256" key="6">
    <source>
        <dbReference type="ARBA" id="ARBA00023251"/>
    </source>
</evidence>
<sequence>MSRYKKNIIHNRMYDYLLICIFAFILLISRLFWIQIKNHHNLNIQVLRQRGKEFDLYPKRGIIYDRNLIPLTNRQRVNVLFALKNNIIEDQSLKHTLLNNTSLDYEEFEKRLKDDEKIVEIPLHTIKPIISNWSNILIHQKVIRYDENSILSHVIGYINKSENKGEFGIEKVYDDILKNIEREDILFIELDEREEVVLGSSINVDSKGLTMEPSGVKLTIDYHIQKIVENILDKNEVNGAVIVAEVKSGEIRALASRPNFNQDDVDKYLNRDDMALYNKGIQVAYPPGSLFKLVVLAAALEHNLEIQDKEFYCNGYERVGNVIINCNDREGHGSIDIKEAFSKSCNSVFIQLGKMLGGERIIQMAKKMGFGEKVHIGLLEEVKGNLPEGDELHGAAIGNISIGQGSIETTPLQITNMMAIVANDGIKTGLTIVDGITNYDGHMIKKNKRIIPQKVLSEANSLILKECLIDVVDNGTAKNMSLKDLGGAGGKTGSAQAVLNRKETIHAWFSGFYPKEEPKYVITVIIEEGYSGSKTAAPIFENIVKEIEKINR</sequence>
<keyword evidence="7" id="KW-1133">Transmembrane helix</keyword>
<dbReference type="InterPro" id="IPR001460">
    <property type="entry name" value="PCN-bd_Tpept"/>
</dbReference>
<reference evidence="9 10" key="1">
    <citation type="submission" date="2016-10" db="EMBL/GenBank/DDBJ databases">
        <authorList>
            <person name="de Groot N.N."/>
        </authorList>
    </citation>
    <scope>NUCLEOTIDE SEQUENCE [LARGE SCALE GENOMIC DNA]</scope>
    <source>
        <strain evidence="9 10">DSM 23310</strain>
    </source>
</reference>
<accession>A0A1H2SHA6</accession>
<dbReference type="SUPFAM" id="SSF56601">
    <property type="entry name" value="beta-lactamase/transpeptidase-like"/>
    <property type="match status" value="1"/>
</dbReference>
<feature type="domain" description="Penicillin-binding protein transpeptidase" evidence="8">
    <location>
        <begin position="239"/>
        <end position="544"/>
    </location>
</feature>
<dbReference type="Gene3D" id="3.40.710.10">
    <property type="entry name" value="DD-peptidase/beta-lactamase superfamily"/>
    <property type="match status" value="1"/>
</dbReference>
<evidence type="ECO:0000256" key="1">
    <source>
        <dbReference type="ARBA" id="ARBA00001526"/>
    </source>
</evidence>
<dbReference type="GO" id="GO:0008658">
    <property type="term" value="F:penicillin binding"/>
    <property type="evidence" value="ECO:0007669"/>
    <property type="project" value="InterPro"/>
</dbReference>
<dbReference type="GO" id="GO:0046677">
    <property type="term" value="P:response to antibiotic"/>
    <property type="evidence" value="ECO:0007669"/>
    <property type="project" value="UniProtKB-KW"/>
</dbReference>
<gene>
    <name evidence="9" type="ORF">SAMN05660923_00450</name>
</gene>
<dbReference type="AlphaFoldDB" id="A0A1H2SHA6"/>
<dbReference type="EC" id="3.5.2.6" evidence="3"/>
<dbReference type="InterPro" id="IPR012338">
    <property type="entry name" value="Beta-lactam/transpept-like"/>
</dbReference>
<keyword evidence="6" id="KW-0046">Antibiotic resistance</keyword>
<evidence type="ECO:0000256" key="5">
    <source>
        <dbReference type="ARBA" id="ARBA00022801"/>
    </source>
</evidence>
<proteinExistence type="inferred from homology"/>
<dbReference type="PANTHER" id="PTHR30627">
    <property type="entry name" value="PEPTIDOGLYCAN D,D-TRANSPEPTIDASE"/>
    <property type="match status" value="1"/>
</dbReference>